<protein>
    <submittedName>
        <fullName evidence="4">B30.2/SPRY domain-containing protein</fullName>
    </submittedName>
</protein>
<name>A0A0N4ZKM0_PARTI</name>
<dbReference type="WBParaSite" id="PTRK_0000865400.1">
    <property type="protein sequence ID" value="PTRK_0000865400.1"/>
    <property type="gene ID" value="PTRK_0000865400"/>
</dbReference>
<dbReference type="GO" id="GO:0019005">
    <property type="term" value="C:SCF ubiquitin ligase complex"/>
    <property type="evidence" value="ECO:0007669"/>
    <property type="project" value="TreeGrafter"/>
</dbReference>
<evidence type="ECO:0000313" key="4">
    <source>
        <dbReference type="WBParaSite" id="PTRK_0000865400.1"/>
    </source>
</evidence>
<dbReference type="InterPro" id="IPR001870">
    <property type="entry name" value="B30.2/SPRY"/>
</dbReference>
<dbReference type="STRING" id="131310.A0A0N4ZKM0"/>
<dbReference type="Proteomes" id="UP000038045">
    <property type="component" value="Unplaced"/>
</dbReference>
<evidence type="ECO:0000256" key="1">
    <source>
        <dbReference type="ARBA" id="ARBA00010910"/>
    </source>
</evidence>
<dbReference type="PANTHER" id="PTHR12245:SF11">
    <property type="entry name" value="PROTEIN GUSTAVUS"/>
    <property type="match status" value="1"/>
</dbReference>
<dbReference type="GO" id="GO:0043161">
    <property type="term" value="P:proteasome-mediated ubiquitin-dependent protein catabolic process"/>
    <property type="evidence" value="ECO:0007669"/>
    <property type="project" value="TreeGrafter"/>
</dbReference>
<comment type="similarity">
    <text evidence="1">Belongs to the SPSB family.</text>
</comment>
<dbReference type="InterPro" id="IPR003877">
    <property type="entry name" value="SPRY_dom"/>
</dbReference>
<dbReference type="AlphaFoldDB" id="A0A0N4ZKM0"/>
<proteinExistence type="inferred from homology"/>
<dbReference type="InterPro" id="IPR001496">
    <property type="entry name" value="SOCS_box"/>
</dbReference>
<feature type="domain" description="B30.2/SPRY" evidence="2">
    <location>
        <begin position="90"/>
        <end position="292"/>
    </location>
</feature>
<dbReference type="InterPro" id="IPR043136">
    <property type="entry name" value="B30.2/SPRY_sf"/>
</dbReference>
<evidence type="ECO:0000313" key="3">
    <source>
        <dbReference type="Proteomes" id="UP000038045"/>
    </source>
</evidence>
<organism evidence="3 4">
    <name type="scientific">Parastrongyloides trichosuri</name>
    <name type="common">Possum-specific nematode worm</name>
    <dbReference type="NCBI Taxonomy" id="131310"/>
    <lineage>
        <taxon>Eukaryota</taxon>
        <taxon>Metazoa</taxon>
        <taxon>Ecdysozoa</taxon>
        <taxon>Nematoda</taxon>
        <taxon>Chromadorea</taxon>
        <taxon>Rhabditida</taxon>
        <taxon>Tylenchina</taxon>
        <taxon>Panagrolaimomorpha</taxon>
        <taxon>Strongyloidoidea</taxon>
        <taxon>Strongyloididae</taxon>
        <taxon>Parastrongyloides</taxon>
    </lineage>
</organism>
<dbReference type="PANTHER" id="PTHR12245">
    <property type="entry name" value="SPRY DOMAIN CONTAINING SOCS BOX PROTEIN"/>
    <property type="match status" value="1"/>
</dbReference>
<dbReference type="Pfam" id="PF00622">
    <property type="entry name" value="SPRY"/>
    <property type="match status" value="1"/>
</dbReference>
<dbReference type="SUPFAM" id="SSF49899">
    <property type="entry name" value="Concanavalin A-like lectins/glucanases"/>
    <property type="match status" value="1"/>
</dbReference>
<reference evidence="4" key="1">
    <citation type="submission" date="2017-02" db="UniProtKB">
        <authorList>
            <consortium name="WormBaseParasite"/>
        </authorList>
    </citation>
    <scope>IDENTIFICATION</scope>
</reference>
<accession>A0A0N4ZKM0</accession>
<keyword evidence="3" id="KW-1185">Reference proteome</keyword>
<evidence type="ECO:0000259" key="2">
    <source>
        <dbReference type="PROSITE" id="PS50188"/>
    </source>
</evidence>
<sequence>MESESSMNGSIQNIDVILNDDVQQENRQSPRNSFLIRNERMRHNVLEFIRSHYYIPLFSIGNVFEVTRKMEIKKINYDPVDVYDADVCCPYKFKVIKDSELPPQSVMEEYAWNPNDRSLNIYVREDDPLTFHRRSRIKRTDGIRGKIGFCSGFHVWEINWPTDQRGTNAVIGVATSEEVLHADTYMSLVGSSNESYGWDIVNLMCSTNHNNNDTWEYPDTEWKDYRDETNSNTVPETIYCILDMDEGYMAFATKDDYLGVAFRNLKGKTLYPMVSAVWGHCEVTMKYRGSFPPETPSLLFACKKSIRKHFGKENMHKILCLDIPMNMIDYLL</sequence>
<dbReference type="SMART" id="SM00449">
    <property type="entry name" value="SPRY"/>
    <property type="match status" value="1"/>
</dbReference>
<dbReference type="Gene3D" id="2.60.120.920">
    <property type="match status" value="1"/>
</dbReference>
<dbReference type="PROSITE" id="PS50188">
    <property type="entry name" value="B302_SPRY"/>
    <property type="match status" value="1"/>
</dbReference>
<dbReference type="Pfam" id="PF07525">
    <property type="entry name" value="SOCS_box"/>
    <property type="match status" value="1"/>
</dbReference>
<dbReference type="InterPro" id="IPR050672">
    <property type="entry name" value="FBXO45-Fsn/SPSB_families"/>
</dbReference>
<dbReference type="CDD" id="cd03587">
    <property type="entry name" value="SOCS"/>
    <property type="match status" value="1"/>
</dbReference>
<dbReference type="InterPro" id="IPR013320">
    <property type="entry name" value="ConA-like_dom_sf"/>
</dbReference>